<sequence length="101" mass="10634">MRVVIQRVSRAAVTVDGETVASIGRGLVALVGVAEGDGEEKALRLARKCAELRIFPDGEGRFNLSLLDVGGEALVVSQFTLLADVRKGRRPSFVAAAAPES</sequence>
<dbReference type="Gene3D" id="3.50.80.10">
    <property type="entry name" value="D-tyrosyl-tRNA(Tyr) deacylase"/>
    <property type="match status" value="1"/>
</dbReference>
<dbReference type="PANTHER" id="PTHR10472:SF5">
    <property type="entry name" value="D-AMINOACYL-TRNA DEACYLASE 1"/>
    <property type="match status" value="1"/>
</dbReference>
<evidence type="ECO:0000256" key="1">
    <source>
        <dbReference type="ARBA" id="ARBA00009673"/>
    </source>
</evidence>
<dbReference type="Pfam" id="PF02580">
    <property type="entry name" value="Tyr_Deacylase"/>
    <property type="match status" value="1"/>
</dbReference>
<dbReference type="InterPro" id="IPR003732">
    <property type="entry name" value="Daa-tRNA_deacyls_DTD"/>
</dbReference>
<dbReference type="InterPro" id="IPR023509">
    <property type="entry name" value="DTD-like_sf"/>
</dbReference>
<proteinExistence type="inferred from homology"/>
<comment type="caution">
    <text evidence="2">The sequence shown here is derived from an EMBL/GenBank/DDBJ whole genome shotgun (WGS) entry which is preliminary data.</text>
</comment>
<name>X0UJJ6_9ZZZZ</name>
<accession>X0UJJ6</accession>
<evidence type="ECO:0008006" key="3">
    <source>
        <dbReference type="Google" id="ProtNLM"/>
    </source>
</evidence>
<dbReference type="AlphaFoldDB" id="X0UJJ6"/>
<dbReference type="SUPFAM" id="SSF69500">
    <property type="entry name" value="DTD-like"/>
    <property type="match status" value="1"/>
</dbReference>
<organism evidence="2">
    <name type="scientific">marine sediment metagenome</name>
    <dbReference type="NCBI Taxonomy" id="412755"/>
    <lineage>
        <taxon>unclassified sequences</taxon>
        <taxon>metagenomes</taxon>
        <taxon>ecological metagenomes</taxon>
    </lineage>
</organism>
<dbReference type="GO" id="GO:0051500">
    <property type="term" value="F:D-tyrosyl-tRNA(Tyr) deacylase activity"/>
    <property type="evidence" value="ECO:0007669"/>
    <property type="project" value="TreeGrafter"/>
</dbReference>
<reference evidence="2" key="1">
    <citation type="journal article" date="2014" name="Front. Microbiol.">
        <title>High frequency of phylogenetically diverse reductive dehalogenase-homologous genes in deep subseafloor sedimentary metagenomes.</title>
        <authorList>
            <person name="Kawai M."/>
            <person name="Futagami T."/>
            <person name="Toyoda A."/>
            <person name="Takaki Y."/>
            <person name="Nishi S."/>
            <person name="Hori S."/>
            <person name="Arai W."/>
            <person name="Tsubouchi T."/>
            <person name="Morono Y."/>
            <person name="Uchiyama I."/>
            <person name="Ito T."/>
            <person name="Fujiyama A."/>
            <person name="Inagaki F."/>
            <person name="Takami H."/>
        </authorList>
    </citation>
    <scope>NUCLEOTIDE SEQUENCE</scope>
    <source>
        <strain evidence="2">Expedition CK06-06</strain>
    </source>
</reference>
<gene>
    <name evidence="2" type="ORF">S01H1_18681</name>
</gene>
<evidence type="ECO:0000313" key="2">
    <source>
        <dbReference type="EMBL" id="GAF88685.1"/>
    </source>
</evidence>
<dbReference type="GO" id="GO:0005737">
    <property type="term" value="C:cytoplasm"/>
    <property type="evidence" value="ECO:0007669"/>
    <property type="project" value="InterPro"/>
</dbReference>
<dbReference type="PANTHER" id="PTHR10472">
    <property type="entry name" value="D-TYROSYL-TRNA TYR DEACYLASE"/>
    <property type="match status" value="1"/>
</dbReference>
<dbReference type="NCBIfam" id="TIGR00256">
    <property type="entry name" value="D-aminoacyl-tRNA deacylase"/>
    <property type="match status" value="1"/>
</dbReference>
<protein>
    <recommendedName>
        <fullName evidence="3">D-tyrosyl-tRNA(Tyr) deacylase</fullName>
    </recommendedName>
</protein>
<comment type="similarity">
    <text evidence="1">Belongs to the DTD family.</text>
</comment>
<dbReference type="EMBL" id="BARS01010009">
    <property type="protein sequence ID" value="GAF88685.1"/>
    <property type="molecule type" value="Genomic_DNA"/>
</dbReference>
<feature type="non-terminal residue" evidence="2">
    <location>
        <position position="101"/>
    </location>
</feature>